<gene>
    <name evidence="3" type="ORF">D9611_007104</name>
</gene>
<dbReference type="OrthoDB" id="3039382at2759"/>
<accession>A0A8H5B1G1</accession>
<keyword evidence="4" id="KW-1185">Reference proteome</keyword>
<evidence type="ECO:0000313" key="3">
    <source>
        <dbReference type="EMBL" id="KAF5314769.1"/>
    </source>
</evidence>
<dbReference type="AlphaFoldDB" id="A0A8H5B1G1"/>
<sequence>MMRPPPLIFSEQPCYSTRFCDDPWPEDDESHCSGKFSASSSRTSSTSSSHVLPESAFMGADGRFLVDPYLGRGDIARLCANYLVQNFHSKEETSSSKRLGQPKLSVFIAQMIYLAGAPYNTVIAALILLQRFRAKLPATSDGSFGFSGHMLWLGAFVIACSQDSMLHFVPEARSAAYWSEMTLYGEREVDEVYRELWSELDGNVTVFPSYASALEKLKNPIQVPPSSFRWEEELWNCDGDGEDDGDGYSNSEHDYRSVEGEHHGPPATSKMRSPPQSTPSRPKFKGLTSSPASSRTRAVSSRLVSFFKKKA</sequence>
<feature type="compositionally biased region" description="Polar residues" evidence="1">
    <location>
        <begin position="287"/>
        <end position="300"/>
    </location>
</feature>
<feature type="region of interest" description="Disordered" evidence="1">
    <location>
        <begin position="239"/>
        <end position="300"/>
    </location>
</feature>
<dbReference type="CDD" id="cd20557">
    <property type="entry name" value="CYCLIN_ScPCL1-like"/>
    <property type="match status" value="1"/>
</dbReference>
<comment type="caution">
    <text evidence="3">The sequence shown here is derived from an EMBL/GenBank/DDBJ whole genome shotgun (WGS) entry which is preliminary data.</text>
</comment>
<feature type="transmembrane region" description="Helical" evidence="2">
    <location>
        <begin position="104"/>
        <end position="129"/>
    </location>
</feature>
<evidence type="ECO:0000313" key="4">
    <source>
        <dbReference type="Proteomes" id="UP000541558"/>
    </source>
</evidence>
<evidence type="ECO:0000256" key="2">
    <source>
        <dbReference type="SAM" id="Phobius"/>
    </source>
</evidence>
<protein>
    <submittedName>
        <fullName evidence="3">Uncharacterized protein</fullName>
    </submittedName>
</protein>
<keyword evidence="2" id="KW-1133">Transmembrane helix</keyword>
<organism evidence="3 4">
    <name type="scientific">Ephemerocybe angulata</name>
    <dbReference type="NCBI Taxonomy" id="980116"/>
    <lineage>
        <taxon>Eukaryota</taxon>
        <taxon>Fungi</taxon>
        <taxon>Dikarya</taxon>
        <taxon>Basidiomycota</taxon>
        <taxon>Agaricomycotina</taxon>
        <taxon>Agaricomycetes</taxon>
        <taxon>Agaricomycetidae</taxon>
        <taxon>Agaricales</taxon>
        <taxon>Agaricineae</taxon>
        <taxon>Psathyrellaceae</taxon>
        <taxon>Ephemerocybe</taxon>
    </lineage>
</organism>
<dbReference type="EMBL" id="JAACJK010000221">
    <property type="protein sequence ID" value="KAF5314769.1"/>
    <property type="molecule type" value="Genomic_DNA"/>
</dbReference>
<dbReference type="Proteomes" id="UP000541558">
    <property type="component" value="Unassembled WGS sequence"/>
</dbReference>
<evidence type="ECO:0000256" key="1">
    <source>
        <dbReference type="SAM" id="MobiDB-lite"/>
    </source>
</evidence>
<keyword evidence="2" id="KW-0812">Transmembrane</keyword>
<proteinExistence type="predicted"/>
<name>A0A8H5B1G1_9AGAR</name>
<feature type="compositionally biased region" description="Basic and acidic residues" evidence="1">
    <location>
        <begin position="251"/>
        <end position="264"/>
    </location>
</feature>
<feature type="compositionally biased region" description="Polar residues" evidence="1">
    <location>
        <begin position="270"/>
        <end position="280"/>
    </location>
</feature>
<keyword evidence="2" id="KW-0472">Membrane</keyword>
<reference evidence="3 4" key="1">
    <citation type="journal article" date="2020" name="ISME J.">
        <title>Uncovering the hidden diversity of litter-decomposition mechanisms in mushroom-forming fungi.</title>
        <authorList>
            <person name="Floudas D."/>
            <person name="Bentzer J."/>
            <person name="Ahren D."/>
            <person name="Johansson T."/>
            <person name="Persson P."/>
            <person name="Tunlid A."/>
        </authorList>
    </citation>
    <scope>NUCLEOTIDE SEQUENCE [LARGE SCALE GENOMIC DNA]</scope>
    <source>
        <strain evidence="3 4">CBS 175.51</strain>
    </source>
</reference>